<dbReference type="Proteomes" id="UP000243205">
    <property type="component" value="Unassembled WGS sequence"/>
</dbReference>
<evidence type="ECO:0000313" key="4">
    <source>
        <dbReference type="Proteomes" id="UP000243205"/>
    </source>
</evidence>
<proteinExistence type="predicted"/>
<dbReference type="STRING" id="57664.SAMN05661003_10117"/>
<feature type="domain" description="VWFA" evidence="2">
    <location>
        <begin position="85"/>
        <end position="290"/>
    </location>
</feature>
<dbReference type="SMART" id="SM00327">
    <property type="entry name" value="VWA"/>
    <property type="match status" value="1"/>
</dbReference>
<dbReference type="AlphaFoldDB" id="A0A1G6WSI2"/>
<dbReference type="Pfam" id="PF00092">
    <property type="entry name" value="VWA"/>
    <property type="match status" value="1"/>
</dbReference>
<dbReference type="OrthoDB" id="6206554at2"/>
<keyword evidence="1" id="KW-0812">Transmembrane</keyword>
<dbReference type="PROSITE" id="PS50234">
    <property type="entry name" value="VWFA"/>
    <property type="match status" value="1"/>
</dbReference>
<sequence length="331" mass="35749">MMQLAWLWALALLPLPLVLRRRPPLQPALWLPVLPAGASARDGFRTCWRRWRTLLAALSWLLLVLACARPQWLGAAVPLPLAGRDLLLAVDLSGSMETPDFVLNGRRVARLTALKAVAGAFIAGRQGDRLGLILFGDEAHLQAPLTFDRTTVRQLLDEAVIGLAGERTAIGDAIGLAVKRLRRAGGPASADPSAAGQAVPVLVLFTDGVNTAGQLDPLATARLAARQGVRIYCVGIGAEHSDPVGLLLRRRLQPTAEMDEELLRALAGATGGRYFRARDSLELAGIMAELDRLEPVESDQRPLRPVTELYVWPLAGALLCVLPLLLRREQA</sequence>
<dbReference type="SUPFAM" id="SSF53300">
    <property type="entry name" value="vWA-like"/>
    <property type="match status" value="1"/>
</dbReference>
<keyword evidence="1" id="KW-0472">Membrane</keyword>
<protein>
    <submittedName>
        <fullName evidence="3">Ca-activated chloride channel family protein</fullName>
    </submittedName>
</protein>
<keyword evidence="1" id="KW-1133">Transmembrane helix</keyword>
<dbReference type="PANTHER" id="PTHR22550:SF18">
    <property type="entry name" value="VWFA DOMAIN-CONTAINING PROTEIN"/>
    <property type="match status" value="1"/>
</dbReference>
<keyword evidence="4" id="KW-1185">Reference proteome</keyword>
<dbReference type="InterPro" id="IPR036465">
    <property type="entry name" value="vWFA_dom_sf"/>
</dbReference>
<reference evidence="4" key="1">
    <citation type="submission" date="2016-10" db="EMBL/GenBank/DDBJ databases">
        <authorList>
            <person name="Varghese N."/>
            <person name="Submissions S."/>
        </authorList>
    </citation>
    <scope>NUCLEOTIDE SEQUENCE [LARGE SCALE GENOMIC DNA]</scope>
    <source>
        <strain evidence="4">DSM 8987</strain>
    </source>
</reference>
<name>A0A1G6WSI2_9BACT</name>
<organism evidence="3 4">
    <name type="scientific">Desulfuromonas thiophila</name>
    <dbReference type="NCBI Taxonomy" id="57664"/>
    <lineage>
        <taxon>Bacteria</taxon>
        <taxon>Pseudomonadati</taxon>
        <taxon>Thermodesulfobacteriota</taxon>
        <taxon>Desulfuromonadia</taxon>
        <taxon>Desulfuromonadales</taxon>
        <taxon>Desulfuromonadaceae</taxon>
        <taxon>Desulfuromonas</taxon>
    </lineage>
</organism>
<dbReference type="Gene3D" id="3.40.50.410">
    <property type="entry name" value="von Willebrand factor, type A domain"/>
    <property type="match status" value="1"/>
</dbReference>
<evidence type="ECO:0000256" key="1">
    <source>
        <dbReference type="SAM" id="Phobius"/>
    </source>
</evidence>
<gene>
    <name evidence="3" type="ORF">SAMN05661003_10117</name>
</gene>
<dbReference type="InterPro" id="IPR050768">
    <property type="entry name" value="UPF0353/GerABKA_families"/>
</dbReference>
<evidence type="ECO:0000259" key="2">
    <source>
        <dbReference type="PROSITE" id="PS50234"/>
    </source>
</evidence>
<evidence type="ECO:0000313" key="3">
    <source>
        <dbReference type="EMBL" id="SDD68880.1"/>
    </source>
</evidence>
<dbReference type="EMBL" id="FNAQ01000001">
    <property type="protein sequence ID" value="SDD68880.1"/>
    <property type="molecule type" value="Genomic_DNA"/>
</dbReference>
<dbReference type="PANTHER" id="PTHR22550">
    <property type="entry name" value="SPORE GERMINATION PROTEIN"/>
    <property type="match status" value="1"/>
</dbReference>
<dbReference type="InterPro" id="IPR002035">
    <property type="entry name" value="VWF_A"/>
</dbReference>
<accession>A0A1G6WSI2</accession>
<feature type="transmembrane region" description="Helical" evidence="1">
    <location>
        <begin position="309"/>
        <end position="326"/>
    </location>
</feature>